<dbReference type="Proteomes" id="UP001153076">
    <property type="component" value="Unassembled WGS sequence"/>
</dbReference>
<organism evidence="1 2">
    <name type="scientific">Carnegiea gigantea</name>
    <dbReference type="NCBI Taxonomy" id="171969"/>
    <lineage>
        <taxon>Eukaryota</taxon>
        <taxon>Viridiplantae</taxon>
        <taxon>Streptophyta</taxon>
        <taxon>Embryophyta</taxon>
        <taxon>Tracheophyta</taxon>
        <taxon>Spermatophyta</taxon>
        <taxon>Magnoliopsida</taxon>
        <taxon>eudicotyledons</taxon>
        <taxon>Gunneridae</taxon>
        <taxon>Pentapetalae</taxon>
        <taxon>Caryophyllales</taxon>
        <taxon>Cactineae</taxon>
        <taxon>Cactaceae</taxon>
        <taxon>Cactoideae</taxon>
        <taxon>Echinocereeae</taxon>
        <taxon>Carnegiea</taxon>
    </lineage>
</organism>
<protein>
    <submittedName>
        <fullName evidence="1">Uncharacterized protein</fullName>
    </submittedName>
</protein>
<evidence type="ECO:0000313" key="2">
    <source>
        <dbReference type="Proteomes" id="UP001153076"/>
    </source>
</evidence>
<gene>
    <name evidence="1" type="ORF">Cgig2_029810</name>
</gene>
<evidence type="ECO:0000313" key="1">
    <source>
        <dbReference type="EMBL" id="KAJ8444879.1"/>
    </source>
</evidence>
<dbReference type="AlphaFoldDB" id="A0A9Q1KL89"/>
<reference evidence="1" key="1">
    <citation type="submission" date="2022-04" db="EMBL/GenBank/DDBJ databases">
        <title>Carnegiea gigantea Genome sequencing and assembly v2.</title>
        <authorList>
            <person name="Copetti D."/>
            <person name="Sanderson M.J."/>
            <person name="Burquez A."/>
            <person name="Wojciechowski M.F."/>
        </authorList>
    </citation>
    <scope>NUCLEOTIDE SEQUENCE</scope>
    <source>
        <strain evidence="1">SGP5-SGP5p</strain>
        <tissue evidence="1">Aerial part</tissue>
    </source>
</reference>
<proteinExistence type="predicted"/>
<comment type="caution">
    <text evidence="1">The sequence shown here is derived from an EMBL/GenBank/DDBJ whole genome shotgun (WGS) entry which is preliminary data.</text>
</comment>
<sequence length="240" mass="28129">MDGALGNERAPLENGRECGYRPYCRCSSSLRSLNAIPSSTFTSILVRKVRVKQGTLCYRRNDENKCIDVSKDYENYFNVTVLEKVNIERRGPEIYPTEGEFCPALHRLLTTRRNWGPTFQFRGRSTFMLVVMEWTKRFLNHFDANLWWILGSTNQYSSPWCGRSHNKYPAAVAELLRIHTELCEFHKAKHIYHDLWLDHFCCMAIYFDEIQNGQRLEIGQKLSTYTSINVPTLVARSYRH</sequence>
<accession>A0A9Q1KL89</accession>
<keyword evidence="2" id="KW-1185">Reference proteome</keyword>
<dbReference type="EMBL" id="JAKOGI010000084">
    <property type="protein sequence ID" value="KAJ8444879.1"/>
    <property type="molecule type" value="Genomic_DNA"/>
</dbReference>
<name>A0A9Q1KL89_9CARY</name>